<evidence type="ECO:0000313" key="1">
    <source>
        <dbReference type="EMBL" id="CAD7572341.1"/>
    </source>
</evidence>
<gene>
    <name evidence="1" type="ORF">TCMB3V08_LOCUS4994</name>
</gene>
<protein>
    <submittedName>
        <fullName evidence="1">(California timema) hypothetical protein</fullName>
    </submittedName>
</protein>
<dbReference type="EMBL" id="OE180964">
    <property type="protein sequence ID" value="CAD7572341.1"/>
    <property type="molecule type" value="Genomic_DNA"/>
</dbReference>
<accession>A0A7R9J4A0</accession>
<dbReference type="AlphaFoldDB" id="A0A7R9J4A0"/>
<name>A0A7R9J4A0_TIMCA</name>
<reference evidence="1" key="1">
    <citation type="submission" date="2020-11" db="EMBL/GenBank/DDBJ databases">
        <authorList>
            <person name="Tran Van P."/>
        </authorList>
    </citation>
    <scope>NUCLEOTIDE SEQUENCE</scope>
</reference>
<proteinExistence type="predicted"/>
<dbReference type="Gene3D" id="3.30.540.10">
    <property type="entry name" value="Fructose-1,6-Bisphosphatase, subunit A, domain 1"/>
    <property type="match status" value="1"/>
</dbReference>
<dbReference type="SUPFAM" id="SSF56655">
    <property type="entry name" value="Carbohydrate phosphatase"/>
    <property type="match status" value="1"/>
</dbReference>
<organism evidence="1">
    <name type="scientific">Timema californicum</name>
    <name type="common">California timema</name>
    <name type="synonym">Walking stick</name>
    <dbReference type="NCBI Taxonomy" id="61474"/>
    <lineage>
        <taxon>Eukaryota</taxon>
        <taxon>Metazoa</taxon>
        <taxon>Ecdysozoa</taxon>
        <taxon>Arthropoda</taxon>
        <taxon>Hexapoda</taxon>
        <taxon>Insecta</taxon>
        <taxon>Pterygota</taxon>
        <taxon>Neoptera</taxon>
        <taxon>Polyneoptera</taxon>
        <taxon>Phasmatodea</taxon>
        <taxon>Timematodea</taxon>
        <taxon>Timematoidea</taxon>
        <taxon>Timematidae</taxon>
        <taxon>Timema</taxon>
    </lineage>
</organism>
<sequence>MKTTNADQTPHRRRVKGSLLSPLACEGCSSTLRNYSDGSAFDHVIANSAIKVIVQTFISQVPTLIAISSNGANSARVALVGGGSKVKPSGSVHDLIKERIWGPKLVVEKSCEVDLVTETDQQIEKLLISSLQKHFPDHK</sequence>